<evidence type="ECO:0000313" key="1">
    <source>
        <dbReference type="EMBL" id="KAH6944012.1"/>
    </source>
</evidence>
<keyword evidence="2" id="KW-1185">Reference proteome</keyword>
<reference evidence="1" key="1">
    <citation type="submission" date="2020-05" db="EMBL/GenBank/DDBJ databases">
        <title>Large-scale comparative analyses of tick genomes elucidate their genetic diversity and vector capacities.</title>
        <authorList>
            <person name="Jia N."/>
            <person name="Wang J."/>
            <person name="Shi W."/>
            <person name="Du L."/>
            <person name="Sun Y."/>
            <person name="Zhan W."/>
            <person name="Jiang J."/>
            <person name="Wang Q."/>
            <person name="Zhang B."/>
            <person name="Ji P."/>
            <person name="Sakyi L.B."/>
            <person name="Cui X."/>
            <person name="Yuan T."/>
            <person name="Jiang B."/>
            <person name="Yang W."/>
            <person name="Lam T.T.-Y."/>
            <person name="Chang Q."/>
            <person name="Ding S."/>
            <person name="Wang X."/>
            <person name="Zhu J."/>
            <person name="Ruan X."/>
            <person name="Zhao L."/>
            <person name="Wei J."/>
            <person name="Que T."/>
            <person name="Du C."/>
            <person name="Cheng J."/>
            <person name="Dai P."/>
            <person name="Han X."/>
            <person name="Huang E."/>
            <person name="Gao Y."/>
            <person name="Liu J."/>
            <person name="Shao H."/>
            <person name="Ye R."/>
            <person name="Li L."/>
            <person name="Wei W."/>
            <person name="Wang X."/>
            <person name="Wang C."/>
            <person name="Yang T."/>
            <person name="Huo Q."/>
            <person name="Li W."/>
            <person name="Guo W."/>
            <person name="Chen H."/>
            <person name="Zhou L."/>
            <person name="Ni X."/>
            <person name="Tian J."/>
            <person name="Zhou Y."/>
            <person name="Sheng Y."/>
            <person name="Liu T."/>
            <person name="Pan Y."/>
            <person name="Xia L."/>
            <person name="Li J."/>
            <person name="Zhao F."/>
            <person name="Cao W."/>
        </authorList>
    </citation>
    <scope>NUCLEOTIDE SEQUENCE</scope>
    <source>
        <strain evidence="1">Hyas-2018</strain>
    </source>
</reference>
<gene>
    <name evidence="1" type="ORF">HPB50_001168</name>
</gene>
<dbReference type="EMBL" id="CM023481">
    <property type="protein sequence ID" value="KAH6944012.1"/>
    <property type="molecule type" value="Genomic_DNA"/>
</dbReference>
<evidence type="ECO:0000313" key="2">
    <source>
        <dbReference type="Proteomes" id="UP000821845"/>
    </source>
</evidence>
<organism evidence="1 2">
    <name type="scientific">Hyalomma asiaticum</name>
    <name type="common">Tick</name>
    <dbReference type="NCBI Taxonomy" id="266040"/>
    <lineage>
        <taxon>Eukaryota</taxon>
        <taxon>Metazoa</taxon>
        <taxon>Ecdysozoa</taxon>
        <taxon>Arthropoda</taxon>
        <taxon>Chelicerata</taxon>
        <taxon>Arachnida</taxon>
        <taxon>Acari</taxon>
        <taxon>Parasitiformes</taxon>
        <taxon>Ixodida</taxon>
        <taxon>Ixodoidea</taxon>
        <taxon>Ixodidae</taxon>
        <taxon>Hyalomminae</taxon>
        <taxon>Hyalomma</taxon>
    </lineage>
</organism>
<proteinExistence type="predicted"/>
<protein>
    <submittedName>
        <fullName evidence="1">Uncharacterized protein</fullName>
    </submittedName>
</protein>
<dbReference type="Proteomes" id="UP000821845">
    <property type="component" value="Chromosome 1"/>
</dbReference>
<accession>A0ACB7T920</accession>
<comment type="caution">
    <text evidence="1">The sequence shown here is derived from an EMBL/GenBank/DDBJ whole genome shotgun (WGS) entry which is preliminary data.</text>
</comment>
<sequence>MERISSPLSETVFGWPKAPRTPCGTRPYARRGTTQQLPGASEKPPGSGPSSGAESGDGGDPAFRTPNTHRDSVRQSVWPRGKRGHERKRGITGRGGGGHFCSSGSFRITMHCRARSFSRTKLEYKRNCREGRLNNPQDRIRNEEEEKRERDEAVSRKEKQPRAAHISWAYGRADRTTRHSSPRRDFNINQADDESASDEEVVVVFDSSSEEDSDDVFTGSDSEEEESSDDTMASAREWYRIDPDSIPARPPRFEFKGSPGVTITVSSPPQPLELF</sequence>
<name>A0ACB7T920_HYAAI</name>